<feature type="compositionally biased region" description="Polar residues" evidence="2">
    <location>
        <begin position="287"/>
        <end position="308"/>
    </location>
</feature>
<keyword evidence="6" id="KW-1185">Reference proteome</keyword>
<feature type="domain" description="Co-chaperone DjlA N-terminal" evidence="4">
    <location>
        <begin position="414"/>
        <end position="531"/>
    </location>
</feature>
<feature type="compositionally biased region" description="Low complexity" evidence="2">
    <location>
        <begin position="263"/>
        <end position="283"/>
    </location>
</feature>
<dbReference type="PANTHER" id="PTHR32097:SF4">
    <property type="entry name" value="GENERAL STRESS PROTEIN 16U"/>
    <property type="match status" value="1"/>
</dbReference>
<organism evidence="5 6">
    <name type="scientific">Cytobacillus citreus</name>
    <dbReference type="NCBI Taxonomy" id="2833586"/>
    <lineage>
        <taxon>Bacteria</taxon>
        <taxon>Bacillati</taxon>
        <taxon>Bacillota</taxon>
        <taxon>Bacilli</taxon>
        <taxon>Bacillales</taxon>
        <taxon>Bacillaceae</taxon>
        <taxon>Cytobacillus</taxon>
    </lineage>
</organism>
<dbReference type="Pfam" id="PF05099">
    <property type="entry name" value="TerB"/>
    <property type="match status" value="1"/>
</dbReference>
<dbReference type="Proteomes" id="UP000681027">
    <property type="component" value="Unassembled WGS sequence"/>
</dbReference>
<dbReference type="Gene3D" id="1.10.3680.10">
    <property type="entry name" value="TerB-like"/>
    <property type="match status" value="1"/>
</dbReference>
<feature type="region of interest" description="Disordered" evidence="2">
    <location>
        <begin position="193"/>
        <end position="319"/>
    </location>
</feature>
<dbReference type="InterPro" id="IPR051324">
    <property type="entry name" value="Stress/Tellurium_Resist"/>
</dbReference>
<sequence length="533" mass="58565">MGVTLRKGQKVDLTKSHPGLEVVVAGLGWDVSQSHSQYDLDASAFLIGPTGKVQSDLDFVFYNNPSGGNGSIIYAGDNRTGAGARDDEQIRIDLNKVPPSIHRIAFTITIHDAHLKQQNFGQVSNAYVRIFNAVTNEELIRFDLGRDFTVETAIVAAELYRHNGEWKFNAIASGFQGGLAALCRNFGVHIDDEPAPSQPAYQSNSNFGGSQPSQSNNSYSGQQHSSYNQPSFGHSQQPNNQYGSGQSQQPNNQYGSGQSQQPNNQYGFGQSQQNQSSFNQNGFEHNGQPNTSYNQSSFGQQVNHSGYNQPSYGQPYSSSQSYGGDNILCTRCGSSNVRTGQKGFGLGKAAIGSLILGPVGLLGGFIGKKQLKFNCNNCQNTWSPNQTDYAQWANQQKRNAQEVFARYKSQDVMDAVVAACALVSLADGRLDETERQKMMEFVNQSEELRVFDSNKVIQQFNYFVQKIERDSIIGRAEAFKALGRVRSKPEIARLVARYCIALGYADGHFDPSEKQIVSEICIELGLNPNEFLS</sequence>
<comment type="similarity">
    <text evidence="1">Belongs to the CAPAB/TerDEXZ family.</text>
</comment>
<dbReference type="PANTHER" id="PTHR32097">
    <property type="entry name" value="CAMP-BINDING PROTEIN 1-RELATED"/>
    <property type="match status" value="1"/>
</dbReference>
<dbReference type="CDD" id="cd06974">
    <property type="entry name" value="TerD_like"/>
    <property type="match status" value="1"/>
</dbReference>
<dbReference type="InterPro" id="IPR029024">
    <property type="entry name" value="TerB-like"/>
</dbReference>
<dbReference type="Gene3D" id="2.60.60.30">
    <property type="entry name" value="sav2460 like domains"/>
    <property type="match status" value="1"/>
</dbReference>
<evidence type="ECO:0000259" key="4">
    <source>
        <dbReference type="Pfam" id="PF05099"/>
    </source>
</evidence>
<feature type="domain" description="TerD" evidence="3">
    <location>
        <begin position="1"/>
        <end position="186"/>
    </location>
</feature>
<proteinExistence type="inferred from homology"/>
<feature type="compositionally biased region" description="Low complexity" evidence="2">
    <location>
        <begin position="309"/>
        <end position="319"/>
    </location>
</feature>
<dbReference type="CDD" id="cd07176">
    <property type="entry name" value="terB"/>
    <property type="match status" value="1"/>
</dbReference>
<dbReference type="EMBL" id="JAGYPM010000004">
    <property type="protein sequence ID" value="MBS4191928.1"/>
    <property type="molecule type" value="Genomic_DNA"/>
</dbReference>
<dbReference type="Pfam" id="PF02342">
    <property type="entry name" value="TerD"/>
    <property type="match status" value="1"/>
</dbReference>
<feature type="compositionally biased region" description="Polar residues" evidence="2">
    <location>
        <begin position="199"/>
        <end position="262"/>
    </location>
</feature>
<comment type="caution">
    <text evidence="5">The sequence shown here is derived from an EMBL/GenBank/DDBJ whole genome shotgun (WGS) entry which is preliminary data.</text>
</comment>
<gene>
    <name evidence="5" type="ORF">KHA94_17305</name>
</gene>
<protein>
    <submittedName>
        <fullName evidence="5">TerD family protein</fullName>
    </submittedName>
</protein>
<reference evidence="5 6" key="1">
    <citation type="submission" date="2021-05" db="EMBL/GenBank/DDBJ databases">
        <title>Novel Bacillus species.</title>
        <authorList>
            <person name="Liu G."/>
        </authorList>
    </citation>
    <scope>NUCLEOTIDE SEQUENCE [LARGE SCALE GENOMIC DNA]</scope>
    <source>
        <strain evidence="5 6">FJAT-49705</strain>
    </source>
</reference>
<evidence type="ECO:0000259" key="3">
    <source>
        <dbReference type="Pfam" id="PF02342"/>
    </source>
</evidence>
<evidence type="ECO:0000256" key="2">
    <source>
        <dbReference type="SAM" id="MobiDB-lite"/>
    </source>
</evidence>
<dbReference type="RefSeq" id="WP_213103392.1">
    <property type="nucleotide sequence ID" value="NZ_JAGYPM010000004.1"/>
</dbReference>
<dbReference type="InterPro" id="IPR003325">
    <property type="entry name" value="TerD"/>
</dbReference>
<accession>A0ABS5NXQ9</accession>
<name>A0ABS5NXQ9_9BACI</name>
<dbReference type="InterPro" id="IPR007791">
    <property type="entry name" value="DjlA_N"/>
</dbReference>
<dbReference type="SUPFAM" id="SSF158682">
    <property type="entry name" value="TerB-like"/>
    <property type="match status" value="1"/>
</dbReference>
<evidence type="ECO:0000313" key="6">
    <source>
        <dbReference type="Proteomes" id="UP000681027"/>
    </source>
</evidence>
<evidence type="ECO:0000256" key="1">
    <source>
        <dbReference type="ARBA" id="ARBA00008775"/>
    </source>
</evidence>
<evidence type="ECO:0000313" key="5">
    <source>
        <dbReference type="EMBL" id="MBS4191928.1"/>
    </source>
</evidence>